<protein>
    <submittedName>
        <fullName evidence="1">Uncharacterized protein</fullName>
    </submittedName>
</protein>
<evidence type="ECO:0000313" key="1">
    <source>
        <dbReference type="EMBL" id="GGF75368.1"/>
    </source>
</evidence>
<reference evidence="1" key="1">
    <citation type="journal article" date="2014" name="Int. J. Syst. Evol. Microbiol.">
        <title>Complete genome sequence of Corynebacterium casei LMG S-19264T (=DSM 44701T), isolated from a smear-ripened cheese.</title>
        <authorList>
            <consortium name="US DOE Joint Genome Institute (JGI-PGF)"/>
            <person name="Walter F."/>
            <person name="Albersmeier A."/>
            <person name="Kalinowski J."/>
            <person name="Ruckert C."/>
        </authorList>
    </citation>
    <scope>NUCLEOTIDE SEQUENCE</scope>
    <source>
        <strain evidence="1">CCM 7897</strain>
    </source>
</reference>
<sequence length="95" mass="10985">MNRNIGARAPTRRVKYDIRDDGDFPSEDEIARRLSQDPKSWPAKALVLERQGLPRIDPLMGGRYWPAVDMWFQRRHGLSILLPFNPDGEENLNAL</sequence>
<dbReference type="AlphaFoldDB" id="A0A917C790"/>
<organism evidence="1 2">
    <name type="scientific">Azorhizobium oxalatiphilum</name>
    <dbReference type="NCBI Taxonomy" id="980631"/>
    <lineage>
        <taxon>Bacteria</taxon>
        <taxon>Pseudomonadati</taxon>
        <taxon>Pseudomonadota</taxon>
        <taxon>Alphaproteobacteria</taxon>
        <taxon>Hyphomicrobiales</taxon>
        <taxon>Xanthobacteraceae</taxon>
        <taxon>Azorhizobium</taxon>
    </lineage>
</organism>
<dbReference type="RefSeq" id="WP_188581698.1">
    <property type="nucleotide sequence ID" value="NZ_BMCT01000006.1"/>
</dbReference>
<gene>
    <name evidence="1" type="ORF">GCM10007301_39080</name>
</gene>
<reference evidence="1" key="2">
    <citation type="submission" date="2020-09" db="EMBL/GenBank/DDBJ databases">
        <authorList>
            <person name="Sun Q."/>
            <person name="Sedlacek I."/>
        </authorList>
    </citation>
    <scope>NUCLEOTIDE SEQUENCE</scope>
    <source>
        <strain evidence="1">CCM 7897</strain>
    </source>
</reference>
<dbReference type="EMBL" id="BMCT01000006">
    <property type="protein sequence ID" value="GGF75368.1"/>
    <property type="molecule type" value="Genomic_DNA"/>
</dbReference>
<keyword evidence="2" id="KW-1185">Reference proteome</keyword>
<comment type="caution">
    <text evidence="1">The sequence shown here is derived from an EMBL/GenBank/DDBJ whole genome shotgun (WGS) entry which is preliminary data.</text>
</comment>
<proteinExistence type="predicted"/>
<dbReference type="Proteomes" id="UP000606044">
    <property type="component" value="Unassembled WGS sequence"/>
</dbReference>
<name>A0A917C790_9HYPH</name>
<accession>A0A917C790</accession>
<evidence type="ECO:0000313" key="2">
    <source>
        <dbReference type="Proteomes" id="UP000606044"/>
    </source>
</evidence>